<dbReference type="OrthoDB" id="5404564at2759"/>
<evidence type="ECO:0008006" key="3">
    <source>
        <dbReference type="Google" id="ProtNLM"/>
    </source>
</evidence>
<dbReference type="EMBL" id="JAPWDO010000003">
    <property type="protein sequence ID" value="KAJ5480025.1"/>
    <property type="molecule type" value="Genomic_DNA"/>
</dbReference>
<evidence type="ECO:0000313" key="2">
    <source>
        <dbReference type="Proteomes" id="UP001147760"/>
    </source>
</evidence>
<gene>
    <name evidence="1" type="ORF">N7530_005534</name>
</gene>
<evidence type="ECO:0000313" key="1">
    <source>
        <dbReference type="EMBL" id="KAJ5480025.1"/>
    </source>
</evidence>
<protein>
    <recommendedName>
        <fullName evidence="3">NACHT-NTPase and P-loop NTPases N-terminal domain-containing protein</fullName>
    </recommendedName>
</protein>
<dbReference type="Proteomes" id="UP001147760">
    <property type="component" value="Unassembled WGS sequence"/>
</dbReference>
<name>A0A9W9X0L8_9EURO</name>
<keyword evidence="2" id="KW-1185">Reference proteome</keyword>
<organism evidence="1 2">
    <name type="scientific">Penicillium desertorum</name>
    <dbReference type="NCBI Taxonomy" id="1303715"/>
    <lineage>
        <taxon>Eukaryota</taxon>
        <taxon>Fungi</taxon>
        <taxon>Dikarya</taxon>
        <taxon>Ascomycota</taxon>
        <taxon>Pezizomycotina</taxon>
        <taxon>Eurotiomycetes</taxon>
        <taxon>Eurotiomycetidae</taxon>
        <taxon>Eurotiales</taxon>
        <taxon>Aspergillaceae</taxon>
        <taxon>Penicillium</taxon>
    </lineage>
</organism>
<accession>A0A9W9X0L8</accession>
<dbReference type="PANTHER" id="PTHR38886">
    <property type="entry name" value="SESA DOMAIN-CONTAINING PROTEIN"/>
    <property type="match status" value="1"/>
</dbReference>
<proteinExistence type="predicted"/>
<dbReference type="PANTHER" id="PTHR38886:SF1">
    <property type="entry name" value="NACHT-NTPASE AND P-LOOP NTPASES N-TERMINAL DOMAIN-CONTAINING PROTEIN"/>
    <property type="match status" value="1"/>
</dbReference>
<reference evidence="1" key="2">
    <citation type="journal article" date="2023" name="IMA Fungus">
        <title>Comparative genomic study of the Penicillium genus elucidates a diverse pangenome and 15 lateral gene transfer events.</title>
        <authorList>
            <person name="Petersen C."/>
            <person name="Sorensen T."/>
            <person name="Nielsen M.R."/>
            <person name="Sondergaard T.E."/>
            <person name="Sorensen J.L."/>
            <person name="Fitzpatrick D.A."/>
            <person name="Frisvad J.C."/>
            <person name="Nielsen K.L."/>
        </authorList>
    </citation>
    <scope>NUCLEOTIDE SEQUENCE</scope>
    <source>
        <strain evidence="1">IBT 17660</strain>
    </source>
</reference>
<reference evidence="1" key="1">
    <citation type="submission" date="2022-12" db="EMBL/GenBank/DDBJ databases">
        <authorList>
            <person name="Petersen C."/>
        </authorList>
    </citation>
    <scope>NUCLEOTIDE SEQUENCE</scope>
    <source>
        <strain evidence="1">IBT 17660</strain>
    </source>
</reference>
<dbReference type="AlphaFoldDB" id="A0A9W9X0L8"/>
<comment type="caution">
    <text evidence="1">The sequence shown here is derived from an EMBL/GenBank/DDBJ whole genome shotgun (WGS) entry which is preliminary data.</text>
</comment>
<sequence>MAFQISIGDVLMLSKLAYDIALAFTSRRKSAPAEFQEVQNQLYSLSTALESFKSLSTEGEEQTDQRPVDGISAIIQNCHMTLKHLESLVNKYMVIQDQDDKSKPHKRQWSTEISKNWKKVKWTREGGDLAKLQHNLGVHINRLNLAVAVTNRVLNQKIDRQVDDVHQKLDEIYGWFTSNLKNRTDFNEPRQSFRPKEDVSSVLTFSLYMESPDSHDVVPICENACFDPGWLQSSNNQRVFKCQCYLTGTAYGGGHHEHLSSYSLSSMSLIARLNGPSQSWKIWLSSAKVSKLTPLVIRNINPSQLAVFEEAIADLATTTARKAAGRGAGSLMVFPSVNPYTSRTVISVLNMIWYANKVPLKAVVLIIVQSDTRILYNQITNLRLAANGHNYCPGSIEMIQMVHYRNLSESREWLFNETADVVFYLPPEKGHVSSLDDVVRLHLTIDSQTRITVGENTSTVSVHQTDCLSATEAGQESMAKGVHAEIELSANYLFRQLKYLQEGLLFFKIQQIQRYEKLVFQLELGLLMIYNYHLADATLILGLNVENDVYRLLLSNGSKSISLSIEVPLETLSQIAGTEEPCISLNASCWIAEAGTNVTHIYENQKDPTLTCADQDSQQLLALMLQSAASGGHRGNLPILGTRHSDSEMEDGD</sequence>